<protein>
    <submittedName>
        <fullName evidence="1">Uncharacterized protein</fullName>
    </submittedName>
</protein>
<organism evidence="1 2">
    <name type="scientific">Pleuronectes platessa</name>
    <name type="common">European plaice</name>
    <dbReference type="NCBI Taxonomy" id="8262"/>
    <lineage>
        <taxon>Eukaryota</taxon>
        <taxon>Metazoa</taxon>
        <taxon>Chordata</taxon>
        <taxon>Craniata</taxon>
        <taxon>Vertebrata</taxon>
        <taxon>Euteleostomi</taxon>
        <taxon>Actinopterygii</taxon>
        <taxon>Neopterygii</taxon>
        <taxon>Teleostei</taxon>
        <taxon>Neoteleostei</taxon>
        <taxon>Acanthomorphata</taxon>
        <taxon>Carangaria</taxon>
        <taxon>Pleuronectiformes</taxon>
        <taxon>Pleuronectoidei</taxon>
        <taxon>Pleuronectidae</taxon>
        <taxon>Pleuronectes</taxon>
    </lineage>
</organism>
<dbReference type="EMBL" id="CADEAL010004000">
    <property type="protein sequence ID" value="CAB1449068.1"/>
    <property type="molecule type" value="Genomic_DNA"/>
</dbReference>
<gene>
    <name evidence="1" type="ORF">PLEPLA_LOCUS36748</name>
</gene>
<comment type="caution">
    <text evidence="1">The sequence shown here is derived from an EMBL/GenBank/DDBJ whole genome shotgun (WGS) entry which is preliminary data.</text>
</comment>
<dbReference type="AlphaFoldDB" id="A0A9N7YYE7"/>
<keyword evidence="2" id="KW-1185">Reference proteome</keyword>
<proteinExistence type="predicted"/>
<evidence type="ECO:0000313" key="2">
    <source>
        <dbReference type="Proteomes" id="UP001153269"/>
    </source>
</evidence>
<evidence type="ECO:0000313" key="1">
    <source>
        <dbReference type="EMBL" id="CAB1449068.1"/>
    </source>
</evidence>
<name>A0A9N7YYE7_PLEPL</name>
<dbReference type="Proteomes" id="UP001153269">
    <property type="component" value="Unassembled WGS sequence"/>
</dbReference>
<accession>A0A9N7YYE7</accession>
<sequence>MQKWVLSNKDAAPAKKMDQVLSLMDRLPIYSAALVSSLPNPEAATLLLLLLLLLLHKELLTSSSQEDTQSSGQPCTAPGEQVLGELGALLRSTETVGWDRHLDSGEQTQVLSVQSNQRPTLDSLPIVELSATSPPPLRGLEDIGASRYQLQTWLSNQGKPTPAWGENMQAERTKMEHRAFLLLSDLIDPAAAVT</sequence>
<reference evidence="1" key="1">
    <citation type="submission" date="2020-03" db="EMBL/GenBank/DDBJ databases">
        <authorList>
            <person name="Weist P."/>
        </authorList>
    </citation>
    <scope>NUCLEOTIDE SEQUENCE</scope>
</reference>